<organism evidence="1 2">
    <name type="scientific">Trichonephila inaurata madagascariensis</name>
    <dbReference type="NCBI Taxonomy" id="2747483"/>
    <lineage>
        <taxon>Eukaryota</taxon>
        <taxon>Metazoa</taxon>
        <taxon>Ecdysozoa</taxon>
        <taxon>Arthropoda</taxon>
        <taxon>Chelicerata</taxon>
        <taxon>Arachnida</taxon>
        <taxon>Araneae</taxon>
        <taxon>Araneomorphae</taxon>
        <taxon>Entelegynae</taxon>
        <taxon>Araneoidea</taxon>
        <taxon>Nephilidae</taxon>
        <taxon>Trichonephila</taxon>
        <taxon>Trichonephila inaurata</taxon>
    </lineage>
</organism>
<evidence type="ECO:0000313" key="1">
    <source>
        <dbReference type="EMBL" id="GFY67639.1"/>
    </source>
</evidence>
<sequence>MNLAAVIRNSPWKGPPTAEFEHEVKSLELLELYANEYYVTEKLLLEDHLGKIPRGVEGYHQHNAGLLRFPIASAITSYTSSDHYACLANSVSRDSVGEIEPFALEPRYPHAVIVCLQNEQGFIIKYPILPVYGIRRYSGLAPV</sequence>
<keyword evidence="2" id="KW-1185">Reference proteome</keyword>
<proteinExistence type="predicted"/>
<name>A0A8X7CDH2_9ARAC</name>
<dbReference type="EMBL" id="BMAV01016659">
    <property type="protein sequence ID" value="GFY67639.1"/>
    <property type="molecule type" value="Genomic_DNA"/>
</dbReference>
<dbReference type="AlphaFoldDB" id="A0A8X7CDH2"/>
<reference evidence="1" key="1">
    <citation type="submission" date="2020-08" db="EMBL/GenBank/DDBJ databases">
        <title>Multicomponent nature underlies the extraordinary mechanical properties of spider dragline silk.</title>
        <authorList>
            <person name="Kono N."/>
            <person name="Nakamura H."/>
            <person name="Mori M."/>
            <person name="Yoshida Y."/>
            <person name="Ohtoshi R."/>
            <person name="Malay A.D."/>
            <person name="Moran D.A.P."/>
            <person name="Tomita M."/>
            <person name="Numata K."/>
            <person name="Arakawa K."/>
        </authorList>
    </citation>
    <scope>NUCLEOTIDE SEQUENCE</scope>
</reference>
<protein>
    <submittedName>
        <fullName evidence="1">Uncharacterized protein</fullName>
    </submittedName>
</protein>
<dbReference type="Proteomes" id="UP000886998">
    <property type="component" value="Unassembled WGS sequence"/>
</dbReference>
<dbReference type="OrthoDB" id="6462918at2759"/>
<accession>A0A8X7CDH2</accession>
<comment type="caution">
    <text evidence="1">The sequence shown here is derived from an EMBL/GenBank/DDBJ whole genome shotgun (WGS) entry which is preliminary data.</text>
</comment>
<gene>
    <name evidence="1" type="primary">AVEN_194248_1</name>
    <name evidence="1" type="ORF">TNIN_346291</name>
</gene>
<evidence type="ECO:0000313" key="2">
    <source>
        <dbReference type="Proteomes" id="UP000886998"/>
    </source>
</evidence>